<accession>A0A7Z7PWB1</accession>
<dbReference type="Proteomes" id="UP000254876">
    <property type="component" value="Unassembled WGS sequence"/>
</dbReference>
<evidence type="ECO:0000256" key="1">
    <source>
        <dbReference type="SAM" id="Phobius"/>
    </source>
</evidence>
<feature type="transmembrane region" description="Helical" evidence="1">
    <location>
        <begin position="6"/>
        <end position="26"/>
    </location>
</feature>
<reference evidence="2 3" key="1">
    <citation type="submission" date="2018-06" db="EMBL/GenBank/DDBJ databases">
        <authorList>
            <consortium name="Pathogen Informatics"/>
            <person name="Doyle S."/>
        </authorList>
    </citation>
    <scope>NUCLEOTIDE SEQUENCE [LARGE SCALE GENOMIC DNA]</scope>
    <source>
        <strain evidence="2 3">NCTC10588</strain>
    </source>
</reference>
<name>A0A7Z7PWB1_9FLAO</name>
<dbReference type="AlphaFoldDB" id="A0A7Z7PWB1"/>
<dbReference type="EMBL" id="UFYD01000001">
    <property type="protein sequence ID" value="STC98167.1"/>
    <property type="molecule type" value="Genomic_DNA"/>
</dbReference>
<comment type="caution">
    <text evidence="2">The sequence shown here is derived from an EMBL/GenBank/DDBJ whole genome shotgun (WGS) entry which is preliminary data.</text>
</comment>
<gene>
    <name evidence="2" type="ORF">NCTC10588_01038</name>
</gene>
<organism evidence="2 3">
    <name type="scientific">Elizabethkingia anophelis</name>
    <dbReference type="NCBI Taxonomy" id="1117645"/>
    <lineage>
        <taxon>Bacteria</taxon>
        <taxon>Pseudomonadati</taxon>
        <taxon>Bacteroidota</taxon>
        <taxon>Flavobacteriia</taxon>
        <taxon>Flavobacteriales</taxon>
        <taxon>Weeksellaceae</taxon>
        <taxon>Elizabethkingia</taxon>
    </lineage>
</organism>
<keyword evidence="1" id="KW-0472">Membrane</keyword>
<dbReference type="RefSeq" id="WP_078675003.1">
    <property type="nucleotide sequence ID" value="NZ_CP014020.1"/>
</dbReference>
<protein>
    <submittedName>
        <fullName evidence="2">Uncharacterized protein</fullName>
    </submittedName>
</protein>
<evidence type="ECO:0000313" key="2">
    <source>
        <dbReference type="EMBL" id="STC98167.1"/>
    </source>
</evidence>
<keyword evidence="1" id="KW-0812">Transmembrane</keyword>
<keyword evidence="1" id="KW-1133">Transmembrane helix</keyword>
<evidence type="ECO:0000313" key="3">
    <source>
        <dbReference type="Proteomes" id="UP000254876"/>
    </source>
</evidence>
<proteinExistence type="predicted"/>
<sequence>MKSRNLGLNIFGIIGFCLFIISYFFYKDYRIKEPDRAKEENLNVFFSGIIDSINRDYSNHGVTILILKDKNRLKFNMYEYSRFKKNDSIVKRKGEDSIYIYRDGEVKAYKY</sequence>